<dbReference type="PANTHER" id="PTHR35468">
    <property type="entry name" value="MYOSIN-LIKE PROTEIN"/>
    <property type="match status" value="1"/>
</dbReference>
<feature type="compositionally biased region" description="Polar residues" evidence="2">
    <location>
        <begin position="507"/>
        <end position="524"/>
    </location>
</feature>
<reference evidence="3 4" key="1">
    <citation type="journal article" date="2015" name="Proc. Natl. Acad. Sci. U.S.A.">
        <title>The resurrection genome of Boea hygrometrica: A blueprint for survival of dehydration.</title>
        <authorList>
            <person name="Xiao L."/>
            <person name="Yang G."/>
            <person name="Zhang L."/>
            <person name="Yang X."/>
            <person name="Zhao S."/>
            <person name="Ji Z."/>
            <person name="Zhou Q."/>
            <person name="Hu M."/>
            <person name="Wang Y."/>
            <person name="Chen M."/>
            <person name="Xu Y."/>
            <person name="Jin H."/>
            <person name="Xiao X."/>
            <person name="Hu G."/>
            <person name="Bao F."/>
            <person name="Hu Y."/>
            <person name="Wan P."/>
            <person name="Li L."/>
            <person name="Deng X."/>
            <person name="Kuang T."/>
            <person name="Xiang C."/>
            <person name="Zhu J.K."/>
            <person name="Oliver M.J."/>
            <person name="He Y."/>
        </authorList>
    </citation>
    <scope>NUCLEOTIDE SEQUENCE [LARGE SCALE GENOMIC DNA]</scope>
    <source>
        <strain evidence="4">cv. XS01</strain>
    </source>
</reference>
<evidence type="ECO:0000313" key="4">
    <source>
        <dbReference type="Proteomes" id="UP000250235"/>
    </source>
</evidence>
<organism evidence="3 4">
    <name type="scientific">Dorcoceras hygrometricum</name>
    <dbReference type="NCBI Taxonomy" id="472368"/>
    <lineage>
        <taxon>Eukaryota</taxon>
        <taxon>Viridiplantae</taxon>
        <taxon>Streptophyta</taxon>
        <taxon>Embryophyta</taxon>
        <taxon>Tracheophyta</taxon>
        <taxon>Spermatophyta</taxon>
        <taxon>Magnoliopsida</taxon>
        <taxon>eudicotyledons</taxon>
        <taxon>Gunneridae</taxon>
        <taxon>Pentapetalae</taxon>
        <taxon>asterids</taxon>
        <taxon>lamiids</taxon>
        <taxon>Lamiales</taxon>
        <taxon>Gesneriaceae</taxon>
        <taxon>Didymocarpoideae</taxon>
        <taxon>Trichosporeae</taxon>
        <taxon>Loxocarpinae</taxon>
        <taxon>Dorcoceras</taxon>
    </lineage>
</organism>
<evidence type="ECO:0000256" key="2">
    <source>
        <dbReference type="SAM" id="MobiDB-lite"/>
    </source>
</evidence>
<keyword evidence="1" id="KW-0175">Coiled coil</keyword>
<dbReference type="EMBL" id="KQ991099">
    <property type="protein sequence ID" value="KZV52340.1"/>
    <property type="molecule type" value="Genomic_DNA"/>
</dbReference>
<dbReference type="OrthoDB" id="1921697at2759"/>
<keyword evidence="4" id="KW-1185">Reference proteome</keyword>
<gene>
    <name evidence="3" type="ORF">F511_34698</name>
</gene>
<feature type="region of interest" description="Disordered" evidence="2">
    <location>
        <begin position="1"/>
        <end position="56"/>
    </location>
</feature>
<dbReference type="PANTHER" id="PTHR35468:SF1">
    <property type="entry name" value="MYOSIN-LIKE PROTEIN"/>
    <property type="match status" value="1"/>
</dbReference>
<protein>
    <submittedName>
        <fullName evidence="3">Uncharacterized protein</fullName>
    </submittedName>
</protein>
<feature type="region of interest" description="Disordered" evidence="2">
    <location>
        <begin position="503"/>
        <end position="541"/>
    </location>
</feature>
<dbReference type="AlphaFoldDB" id="A0A2Z7CZS3"/>
<dbReference type="Proteomes" id="UP000250235">
    <property type="component" value="Unassembled WGS sequence"/>
</dbReference>
<accession>A0A2Z7CZS3</accession>
<name>A0A2Z7CZS3_9LAMI</name>
<sequence>MSENSRRPKWHPPPPSPKILNFPGSRRTRRKQPGPAAVHHSNPSVMQRDHLSPSRGKLGNLFDQKIDGQISIVLLNSNTVASEKRERVVEEVEEEEGGHNGGCGFEEEKWRFQAEILRAECNFLRMEREFALRKLERNRVKMERTLRSAIQTLVSGKEKIFDGKNAKAVLEEEIEDLEEKIEELRKESRIKVKNCSNFDKKACILQSKLEKLGSLTQERCSMELQELAEPSSFISEGRDLDPTIQNKSSDMDRLKTKMEGLSKGVLNRVEEEYVSMLSSTANTFIISICSLMFDEQEPTIQDENKCAGRCKAIIRRIVEQVRAETEQWSQMQEMLGQVRGEMEELRTSRDFWENRALSSDYEIQTLRQSMEEWKERALNFQNKADELQLEVFSLKEEIEDRDAMLLPLKKQLENEKRVMTYSLKENYYFDKDGYALEKGVKELNDVQNNEQTQQKGLPHLSLGKHLAKEKRMVLRRLKETRQSSNIDSKQAILAQERRKIYRKRDGNLTSKHSPLQDIGNSLPATGQVHHCREVSLRSPQK</sequence>
<feature type="coiled-coil region" evidence="1">
    <location>
        <begin position="363"/>
        <end position="397"/>
    </location>
</feature>
<feature type="coiled-coil region" evidence="1">
    <location>
        <begin position="132"/>
        <end position="194"/>
    </location>
</feature>
<proteinExistence type="predicted"/>
<evidence type="ECO:0000313" key="3">
    <source>
        <dbReference type="EMBL" id="KZV52340.1"/>
    </source>
</evidence>
<evidence type="ECO:0000256" key="1">
    <source>
        <dbReference type="SAM" id="Coils"/>
    </source>
</evidence>